<dbReference type="EMBL" id="LAFY01005785">
    <property type="protein sequence ID" value="KJX92710.1"/>
    <property type="molecule type" value="Genomic_DNA"/>
</dbReference>
<name>A0A0F4G8Z6_9PEZI</name>
<dbReference type="Proteomes" id="UP000033647">
    <property type="component" value="Unassembled WGS sequence"/>
</dbReference>
<protein>
    <submittedName>
        <fullName evidence="2">Uncharacterized protein</fullName>
    </submittedName>
</protein>
<feature type="region of interest" description="Disordered" evidence="1">
    <location>
        <begin position="15"/>
        <end position="85"/>
    </location>
</feature>
<comment type="caution">
    <text evidence="2">The sequence shown here is derived from an EMBL/GenBank/DDBJ whole genome shotgun (WGS) entry which is preliminary data.</text>
</comment>
<keyword evidence="3" id="KW-1185">Reference proteome</keyword>
<sequence>MSMQEYDKTWLLVSKPKLTTPASTVPQIAVEDADAPDSSPPDGDEGTGVRAPSNFGETNVVSHTGDEPGISDDAEGNDDVRDGNVDNGTIVKIMDITQMKTRAGQSVVTKTRRFKKPKDKKDRFRDYAGILRRTLNEKGKAISVNLDWSLE</sequence>
<evidence type="ECO:0000256" key="1">
    <source>
        <dbReference type="SAM" id="MobiDB-lite"/>
    </source>
</evidence>
<gene>
    <name evidence="2" type="ORF">TI39_contig5830g00011</name>
</gene>
<reference evidence="2 3" key="1">
    <citation type="submission" date="2015-03" db="EMBL/GenBank/DDBJ databases">
        <title>RNA-seq based gene annotation and comparative genomics of four Zymoseptoria species reveal species-specific pathogenicity related genes and transposable element activity.</title>
        <authorList>
            <person name="Grandaubert J."/>
            <person name="Bhattacharyya A."/>
            <person name="Stukenbrock E.H."/>
        </authorList>
    </citation>
    <scope>NUCLEOTIDE SEQUENCE [LARGE SCALE GENOMIC DNA]</scope>
    <source>
        <strain evidence="2 3">Zb18110</strain>
    </source>
</reference>
<proteinExistence type="predicted"/>
<accession>A0A0F4G8Z6</accession>
<evidence type="ECO:0000313" key="2">
    <source>
        <dbReference type="EMBL" id="KJX92710.1"/>
    </source>
</evidence>
<dbReference type="AlphaFoldDB" id="A0A0F4G8Z6"/>
<evidence type="ECO:0000313" key="3">
    <source>
        <dbReference type="Proteomes" id="UP000033647"/>
    </source>
</evidence>
<organism evidence="2 3">
    <name type="scientific">Zymoseptoria brevis</name>
    <dbReference type="NCBI Taxonomy" id="1047168"/>
    <lineage>
        <taxon>Eukaryota</taxon>
        <taxon>Fungi</taxon>
        <taxon>Dikarya</taxon>
        <taxon>Ascomycota</taxon>
        <taxon>Pezizomycotina</taxon>
        <taxon>Dothideomycetes</taxon>
        <taxon>Dothideomycetidae</taxon>
        <taxon>Mycosphaerellales</taxon>
        <taxon>Mycosphaerellaceae</taxon>
        <taxon>Zymoseptoria</taxon>
    </lineage>
</organism>